<feature type="domain" description="Aldehyde oxidase/xanthine dehydrogenase a/b hammerhead" evidence="1">
    <location>
        <begin position="205"/>
        <end position="285"/>
    </location>
</feature>
<dbReference type="SUPFAM" id="SSF56003">
    <property type="entry name" value="Molybdenum cofactor-binding domain"/>
    <property type="match status" value="2"/>
</dbReference>
<dbReference type="EMBL" id="FWFO01000003">
    <property type="protein sequence ID" value="SLN61700.1"/>
    <property type="molecule type" value="Genomic_DNA"/>
</dbReference>
<evidence type="ECO:0000313" key="3">
    <source>
        <dbReference type="Proteomes" id="UP000193077"/>
    </source>
</evidence>
<dbReference type="Gene3D" id="3.90.1170.50">
    <property type="entry name" value="Aldehyde oxidase/xanthine dehydrogenase, a/b hammerhead"/>
    <property type="match status" value="1"/>
</dbReference>
<dbReference type="SMART" id="SM01008">
    <property type="entry name" value="Ald_Xan_dh_C"/>
    <property type="match status" value="1"/>
</dbReference>
<dbReference type="PANTHER" id="PTHR47495">
    <property type="entry name" value="ALDEHYDE DEHYDROGENASE"/>
    <property type="match status" value="1"/>
</dbReference>
<dbReference type="RefSeq" id="WP_085797078.1">
    <property type="nucleotide sequence ID" value="NZ_FWFO01000003.1"/>
</dbReference>
<dbReference type="InterPro" id="IPR012368">
    <property type="entry name" value="OxRdtase_Mopterin-bd_su_IorB"/>
</dbReference>
<dbReference type="InterPro" id="IPR000674">
    <property type="entry name" value="Ald_Oxase/Xan_DH_a/b"/>
</dbReference>
<protein>
    <submittedName>
        <fullName evidence="2">Isoquinoline 1-oxidoreductase subunit beta</fullName>
        <ecNumber evidence="2">1.3.99.16</ecNumber>
    </submittedName>
</protein>
<dbReference type="InterPro" id="IPR037165">
    <property type="entry name" value="AldOxase/xan_DH_Mopterin-bd_sf"/>
</dbReference>
<sequence length="726" mass="77039">MTLNTSRRGFLKGAAAASTVLFVGMRPDGALAAGSSQSAMLNPFVKIDADGTVTAIVKHFEKGQGPATGLTTLIAEELGISMEDIAYEFAPSDPGAYNNLLFGPVQGTGGSTAMANSYMQYRQAGAAAREMLIRAAATEWGVKASSLDIVDGQVTDGTKKAPLAQFVVAAAQVAVPENPTLKDPSEFRLIGNANVQRKDTPPKINGTARYAMDLHLDNQMVAVILRSPRKGALATGFNDEGAKGIKGYIRAAVLPNKAGVVVYAEHTWAAFQAREALSVDWDDTNAETRSSDEIREQLVAAVNAEPTYVLTETSATKAQSSMDSAATVLEETFYFPLLAHAPMEPLTCTIEATADGGVIMHDGCQFPTVPHGALSQILGLPMDKVQINTMFAGGSFGRRATPVADYQVEAALAFVLTDWSRPVKLVWSREDDITGGFYRPAVAHRVRVGLNADGEILGWDHRIAAQSIMKGTPFEAMAVRDGVDHSSVEGVTQSPYLIPQQHIGLTDVAPATTVLWWRSVGHTHTAYVVESMMDAAAKAAGRDPVEFRLSYLSGDGADQKRMTGVLKLAAEKGNWGSPPEGRDQGIAVHKSFNSYVAEVVEISRDEDGYVKVENVTCAVDCGIAVNPDVIKAQMEGGIGYGIGHVMRDEITLTEGVVDQSNFPDYEPLRIGDIGSIDVHIVASNEAPTGVGEPGTPPSAPALANAIAVNGPRVTALPMINNGVDFV</sequence>
<dbReference type="PROSITE" id="PS51318">
    <property type="entry name" value="TAT"/>
    <property type="match status" value="1"/>
</dbReference>
<keyword evidence="2" id="KW-0560">Oxidoreductase</keyword>
<dbReference type="NCBIfam" id="TIGR01409">
    <property type="entry name" value="TAT_signal_seq"/>
    <property type="match status" value="1"/>
</dbReference>
<organism evidence="2 3">
    <name type="scientific">Falsiruegeria litorea R37</name>
    <dbReference type="NCBI Taxonomy" id="1200284"/>
    <lineage>
        <taxon>Bacteria</taxon>
        <taxon>Pseudomonadati</taxon>
        <taxon>Pseudomonadota</taxon>
        <taxon>Alphaproteobacteria</taxon>
        <taxon>Rhodobacterales</taxon>
        <taxon>Roseobacteraceae</taxon>
        <taxon>Falsiruegeria</taxon>
    </lineage>
</organism>
<accession>A0A1Y5TJ99</accession>
<gene>
    <name evidence="2" type="primary">iorB_2</name>
    <name evidence="2" type="ORF">TRL7639_03431</name>
</gene>
<dbReference type="InterPro" id="IPR036856">
    <property type="entry name" value="Ald_Oxase/Xan_DH_a/b_sf"/>
</dbReference>
<name>A0A1Y5TJ99_9RHOB</name>
<dbReference type="InterPro" id="IPR052516">
    <property type="entry name" value="N-heterocyclic_Hydroxylase"/>
</dbReference>
<dbReference type="SUPFAM" id="SSF54665">
    <property type="entry name" value="CO dehydrogenase molybdoprotein N-domain-like"/>
    <property type="match status" value="1"/>
</dbReference>
<dbReference type="InterPro" id="IPR019546">
    <property type="entry name" value="TAT_signal_bac_arc"/>
</dbReference>
<proteinExistence type="predicted"/>
<keyword evidence="3" id="KW-1185">Reference proteome</keyword>
<evidence type="ECO:0000259" key="1">
    <source>
        <dbReference type="SMART" id="SM01008"/>
    </source>
</evidence>
<dbReference type="Gene3D" id="3.30.365.10">
    <property type="entry name" value="Aldehyde oxidase/xanthine dehydrogenase, molybdopterin binding domain"/>
    <property type="match status" value="4"/>
</dbReference>
<evidence type="ECO:0000313" key="2">
    <source>
        <dbReference type="EMBL" id="SLN61700.1"/>
    </source>
</evidence>
<dbReference type="Proteomes" id="UP000193077">
    <property type="component" value="Unassembled WGS sequence"/>
</dbReference>
<reference evidence="2 3" key="1">
    <citation type="submission" date="2017-03" db="EMBL/GenBank/DDBJ databases">
        <authorList>
            <person name="Afonso C.L."/>
            <person name="Miller P.J."/>
            <person name="Scott M.A."/>
            <person name="Spackman E."/>
            <person name="Goraichik I."/>
            <person name="Dimitrov K.M."/>
            <person name="Suarez D.L."/>
            <person name="Swayne D.E."/>
        </authorList>
    </citation>
    <scope>NUCLEOTIDE SEQUENCE [LARGE SCALE GENOMIC DNA]</scope>
    <source>
        <strain evidence="2 3">CECT 7639</strain>
    </source>
</reference>
<dbReference type="AlphaFoldDB" id="A0A1Y5TJ99"/>
<dbReference type="PIRSF" id="PIRSF036389">
    <property type="entry name" value="IOR_B"/>
    <property type="match status" value="1"/>
</dbReference>
<dbReference type="EC" id="1.3.99.16" evidence="2"/>
<dbReference type="Pfam" id="PF20256">
    <property type="entry name" value="MoCoBD_2"/>
    <property type="match status" value="2"/>
</dbReference>
<dbReference type="InterPro" id="IPR046867">
    <property type="entry name" value="AldOxase/xan_DH_MoCoBD2"/>
</dbReference>
<dbReference type="InterPro" id="IPR008274">
    <property type="entry name" value="AldOxase/xan_DH_MoCoBD1"/>
</dbReference>
<dbReference type="PANTHER" id="PTHR47495:SF2">
    <property type="entry name" value="ALDEHYDE DEHYDROGENASE"/>
    <property type="match status" value="1"/>
</dbReference>
<dbReference type="OrthoDB" id="9767994at2"/>
<dbReference type="Pfam" id="PF02738">
    <property type="entry name" value="MoCoBD_1"/>
    <property type="match status" value="1"/>
</dbReference>
<dbReference type="GO" id="GO:0047121">
    <property type="term" value="F:isoquinoline 1-oxidoreductase activity"/>
    <property type="evidence" value="ECO:0007669"/>
    <property type="project" value="UniProtKB-EC"/>
</dbReference>
<dbReference type="InterPro" id="IPR006311">
    <property type="entry name" value="TAT_signal"/>
</dbReference>